<evidence type="ECO:0000256" key="4">
    <source>
        <dbReference type="ARBA" id="ARBA00022723"/>
    </source>
</evidence>
<feature type="binding site" evidence="8">
    <location>
        <position position="61"/>
    </location>
    <ligand>
        <name>Zn(2+)</name>
        <dbReference type="ChEBI" id="CHEBI:29105"/>
        <label>1</label>
        <note>catalytic</note>
    </ligand>
</feature>
<feature type="binding site" evidence="8">
    <location>
        <position position="65"/>
    </location>
    <ligand>
        <name>Zn(2+)</name>
        <dbReference type="ChEBI" id="CHEBI:29105"/>
        <label>2</label>
        <note>catalytic</note>
    </ligand>
</feature>
<accession>A0AA42DJD5</accession>
<evidence type="ECO:0000313" key="10">
    <source>
        <dbReference type="EMBL" id="MDA3730020.1"/>
    </source>
</evidence>
<dbReference type="Pfam" id="PF23023">
    <property type="entry name" value="Anti-Pycsar_Apyc1"/>
    <property type="match status" value="1"/>
</dbReference>
<evidence type="ECO:0000256" key="1">
    <source>
        <dbReference type="ARBA" id="ARBA00011738"/>
    </source>
</evidence>
<feature type="active site" description="Proton acceptor" evidence="8">
    <location>
        <position position="65"/>
    </location>
</feature>
<reference evidence="10" key="1">
    <citation type="journal article" date="2023" name="Int. J. Syst. Evol. Microbiol.">
        <title>&lt;i&gt;Holtiella tumoricola&lt;/i&gt; gen. nov. sp. nov., isolated from a human clinical sample.</title>
        <authorList>
            <person name="Allen-Vercoe E."/>
            <person name="Daigneault M.C."/>
            <person name="Vancuren S.J."/>
            <person name="Cochrane K."/>
            <person name="O'Neal L.L."/>
            <person name="Sankaranarayanan K."/>
            <person name="Lawson P.A."/>
        </authorList>
    </citation>
    <scope>NUCLEOTIDE SEQUENCE</scope>
    <source>
        <strain evidence="10">CC70A</strain>
    </source>
</reference>
<keyword evidence="6 8" id="KW-0378">Hydrolase</keyword>
<feature type="binding site" evidence="8">
    <location>
        <position position="206"/>
    </location>
    <ligand>
        <name>Zn(2+)</name>
        <dbReference type="ChEBI" id="CHEBI:29105"/>
        <label>1</label>
        <note>catalytic</note>
    </ligand>
</feature>
<feature type="binding site" evidence="8">
    <location>
        <position position="264"/>
    </location>
    <ligand>
        <name>Zn(2+)</name>
        <dbReference type="ChEBI" id="CHEBI:29105"/>
        <label>2</label>
        <note>catalytic</note>
    </ligand>
</feature>
<evidence type="ECO:0000256" key="8">
    <source>
        <dbReference type="HAMAP-Rule" id="MF_01818"/>
    </source>
</evidence>
<feature type="binding site" evidence="8">
    <location>
        <position position="138"/>
    </location>
    <ligand>
        <name>Zn(2+)</name>
        <dbReference type="ChEBI" id="CHEBI:29105"/>
        <label>1</label>
        <note>catalytic</note>
    </ligand>
</feature>
<keyword evidence="11" id="KW-1185">Reference proteome</keyword>
<dbReference type="SUPFAM" id="SSF56281">
    <property type="entry name" value="Metallo-hydrolase/oxidoreductase"/>
    <property type="match status" value="1"/>
</dbReference>
<comment type="cofactor">
    <cofactor evidence="8">
        <name>Zn(2+)</name>
        <dbReference type="ChEBI" id="CHEBI:29105"/>
    </cofactor>
    <text evidence="8">Binds 2 Zn(2+) ions.</text>
</comment>
<dbReference type="RefSeq" id="WP_053984920.1">
    <property type="nucleotide sequence ID" value="NZ_JAQIFT010000006.1"/>
</dbReference>
<dbReference type="InterPro" id="IPR036866">
    <property type="entry name" value="RibonucZ/Hydroxyglut_hydro"/>
</dbReference>
<gene>
    <name evidence="8" type="primary">rnz</name>
    <name evidence="10" type="ORF">PBV87_00635</name>
</gene>
<feature type="binding site" evidence="8">
    <location>
        <position position="63"/>
    </location>
    <ligand>
        <name>Zn(2+)</name>
        <dbReference type="ChEBI" id="CHEBI:29105"/>
        <label>1</label>
        <note>catalytic</note>
    </ligand>
</feature>
<keyword evidence="3 8" id="KW-0540">Nuclease</keyword>
<dbReference type="Pfam" id="PF12706">
    <property type="entry name" value="Lactamase_B_2"/>
    <property type="match status" value="1"/>
</dbReference>
<comment type="catalytic activity">
    <reaction evidence="8">
        <text>Endonucleolytic cleavage of RNA, removing extra 3' nucleotides from tRNA precursor, generating 3' termini of tRNAs. A 3'-hydroxy group is left at the tRNA terminus and a 5'-phosphoryl group is left at the trailer molecule.</text>
        <dbReference type="EC" id="3.1.26.11"/>
    </reaction>
</comment>
<comment type="similarity">
    <text evidence="8">Belongs to the RNase Z family.</text>
</comment>
<dbReference type="PANTHER" id="PTHR46018:SF2">
    <property type="entry name" value="ZINC PHOSPHODIESTERASE ELAC PROTEIN 1"/>
    <property type="match status" value="1"/>
</dbReference>
<dbReference type="CDD" id="cd07717">
    <property type="entry name" value="RNaseZ_ZiPD-like_MBL-fold"/>
    <property type="match status" value="1"/>
</dbReference>
<dbReference type="AlphaFoldDB" id="A0AA42DJD5"/>
<evidence type="ECO:0000313" key="11">
    <source>
        <dbReference type="Proteomes" id="UP001169242"/>
    </source>
</evidence>
<comment type="function">
    <text evidence="8">Zinc phosphodiesterase, which displays some tRNA 3'-processing endonuclease activity. Probably involved in tRNA maturation, by removing a 3'-trailer from precursor tRNA.</text>
</comment>
<organism evidence="10 11">
    <name type="scientific">Holtiella tumoricola</name>
    <dbReference type="NCBI Taxonomy" id="3018743"/>
    <lineage>
        <taxon>Bacteria</taxon>
        <taxon>Bacillati</taxon>
        <taxon>Bacillota</taxon>
        <taxon>Clostridia</taxon>
        <taxon>Lachnospirales</taxon>
        <taxon>Cellulosilyticaceae</taxon>
        <taxon>Holtiella</taxon>
    </lineage>
</organism>
<dbReference type="HAMAP" id="MF_01818">
    <property type="entry name" value="RNase_Z_BN"/>
    <property type="match status" value="1"/>
</dbReference>
<dbReference type="PANTHER" id="PTHR46018">
    <property type="entry name" value="ZINC PHOSPHODIESTERASE ELAC PROTEIN 1"/>
    <property type="match status" value="1"/>
</dbReference>
<evidence type="ECO:0000256" key="3">
    <source>
        <dbReference type="ARBA" id="ARBA00022722"/>
    </source>
</evidence>
<dbReference type="EMBL" id="JAQIFT010000006">
    <property type="protein sequence ID" value="MDA3730020.1"/>
    <property type="molecule type" value="Genomic_DNA"/>
</dbReference>
<name>A0AA42DJD5_9FIRM</name>
<keyword evidence="7 8" id="KW-0862">Zinc</keyword>
<dbReference type="NCBIfam" id="NF000801">
    <property type="entry name" value="PRK00055.1-3"/>
    <property type="match status" value="1"/>
</dbReference>
<dbReference type="GO" id="GO:0008270">
    <property type="term" value="F:zinc ion binding"/>
    <property type="evidence" value="ECO:0007669"/>
    <property type="project" value="UniProtKB-UniRule"/>
</dbReference>
<feature type="domain" description="Metallo-beta-lactamase" evidence="9">
    <location>
        <begin position="196"/>
        <end position="265"/>
    </location>
</feature>
<evidence type="ECO:0000259" key="9">
    <source>
        <dbReference type="Pfam" id="PF12706"/>
    </source>
</evidence>
<dbReference type="Proteomes" id="UP001169242">
    <property type="component" value="Unassembled WGS sequence"/>
</dbReference>
<dbReference type="NCBIfam" id="TIGR02651">
    <property type="entry name" value="RNase_Z"/>
    <property type="match status" value="1"/>
</dbReference>
<evidence type="ECO:0000256" key="5">
    <source>
        <dbReference type="ARBA" id="ARBA00022759"/>
    </source>
</evidence>
<dbReference type="EC" id="3.1.26.11" evidence="8"/>
<evidence type="ECO:0000256" key="6">
    <source>
        <dbReference type="ARBA" id="ARBA00022801"/>
    </source>
</evidence>
<evidence type="ECO:0000256" key="7">
    <source>
        <dbReference type="ARBA" id="ARBA00022833"/>
    </source>
</evidence>
<evidence type="ECO:0000256" key="2">
    <source>
        <dbReference type="ARBA" id="ARBA00022694"/>
    </source>
</evidence>
<feature type="binding site" evidence="8">
    <location>
        <position position="206"/>
    </location>
    <ligand>
        <name>Zn(2+)</name>
        <dbReference type="ChEBI" id="CHEBI:29105"/>
        <label>2</label>
        <note>catalytic</note>
    </ligand>
</feature>
<comment type="subunit">
    <text evidence="1 8">Homodimer.</text>
</comment>
<feature type="binding site" evidence="8">
    <location>
        <position position="66"/>
    </location>
    <ligand>
        <name>Zn(2+)</name>
        <dbReference type="ChEBI" id="CHEBI:29105"/>
        <label>2</label>
        <note>catalytic</note>
    </ligand>
</feature>
<protein>
    <recommendedName>
        <fullName evidence="8">Ribonuclease Z</fullName>
        <shortName evidence="8">RNase Z</shortName>
        <ecNumber evidence="8">3.1.26.11</ecNumber>
    </recommendedName>
    <alternativeName>
        <fullName evidence="8">tRNA 3 endonuclease</fullName>
    </alternativeName>
    <alternativeName>
        <fullName evidence="8">tRNase Z</fullName>
    </alternativeName>
</protein>
<dbReference type="Gene3D" id="3.60.15.10">
    <property type="entry name" value="Ribonuclease Z/Hydroxyacylglutathione hydrolase-like"/>
    <property type="match status" value="1"/>
</dbReference>
<sequence>MLDICLLGTGGMLPLPERFLTAMLARYNGRKLLIDCGEGTQVTMKMLGWGYKTLDIICFTHYHGDHVTGLPGLLLTLGNAGREEPLTIIGPPGLKRIVDGLTVVCRDITFPLNLIELPYEKNELVVGEFHISALPVPHKVPCFSYAIENKRQPKFVVEKARENQVPQKLWKKLQLGETVEESNKVYTPDMVLGEARKGIKVSYSTDCRPTEELTKFVQGSDLFICEGMYIEDELEQVKKYKHMLSSEAAQIAKKAEVKELWLTHFSPAVPNSKIDVSAICEIFPNTIAGTDRMTTTIGFEE</sequence>
<dbReference type="InterPro" id="IPR013471">
    <property type="entry name" value="RNase_Z/BN"/>
</dbReference>
<dbReference type="GO" id="GO:0042781">
    <property type="term" value="F:3'-tRNA processing endoribonuclease activity"/>
    <property type="evidence" value="ECO:0007669"/>
    <property type="project" value="UniProtKB-UniRule"/>
</dbReference>
<dbReference type="InterPro" id="IPR001279">
    <property type="entry name" value="Metallo-B-lactamas"/>
</dbReference>
<keyword evidence="2 8" id="KW-0819">tRNA processing</keyword>
<proteinExistence type="inferred from homology"/>
<comment type="caution">
    <text evidence="10">The sequence shown here is derived from an EMBL/GenBank/DDBJ whole genome shotgun (WGS) entry which is preliminary data.</text>
</comment>
<keyword evidence="5 8" id="KW-0255">Endonuclease</keyword>
<keyword evidence="4 8" id="KW-0479">Metal-binding</keyword>